<feature type="compositionally biased region" description="Basic and acidic residues" evidence="8">
    <location>
        <begin position="596"/>
        <end position="608"/>
    </location>
</feature>
<evidence type="ECO:0000256" key="8">
    <source>
        <dbReference type="SAM" id="MobiDB-lite"/>
    </source>
</evidence>
<evidence type="ECO:0000259" key="9">
    <source>
        <dbReference type="PROSITE" id="PS50109"/>
    </source>
</evidence>
<evidence type="ECO:0000256" key="6">
    <source>
        <dbReference type="ARBA" id="ARBA00022777"/>
    </source>
</evidence>
<dbReference type="PANTHER" id="PTHR43711">
    <property type="entry name" value="TWO-COMPONENT HISTIDINE KINASE"/>
    <property type="match status" value="1"/>
</dbReference>
<evidence type="ECO:0000259" key="11">
    <source>
        <dbReference type="PROSITE" id="PS50113"/>
    </source>
</evidence>
<dbReference type="Pfam" id="PF13188">
    <property type="entry name" value="PAS_8"/>
    <property type="match status" value="1"/>
</dbReference>
<dbReference type="Gene3D" id="1.10.287.130">
    <property type="match status" value="1"/>
</dbReference>
<name>A0ABV5K797_9ACTN</name>
<proteinExistence type="predicted"/>
<dbReference type="PROSITE" id="PS50113">
    <property type="entry name" value="PAC"/>
    <property type="match status" value="1"/>
</dbReference>
<gene>
    <name evidence="12" type="ORF">ACFFRI_06120</name>
</gene>
<evidence type="ECO:0000256" key="1">
    <source>
        <dbReference type="ARBA" id="ARBA00000085"/>
    </source>
</evidence>
<evidence type="ECO:0000256" key="7">
    <source>
        <dbReference type="ARBA" id="ARBA00023012"/>
    </source>
</evidence>
<dbReference type="InterPro" id="IPR004358">
    <property type="entry name" value="Sig_transdc_His_kin-like_C"/>
</dbReference>
<dbReference type="Gene3D" id="3.30.450.20">
    <property type="entry name" value="PAS domain"/>
    <property type="match status" value="2"/>
</dbReference>
<dbReference type="EC" id="2.7.13.3" evidence="3"/>
<dbReference type="InterPro" id="IPR000014">
    <property type="entry name" value="PAS"/>
</dbReference>
<evidence type="ECO:0000256" key="3">
    <source>
        <dbReference type="ARBA" id="ARBA00012438"/>
    </source>
</evidence>
<dbReference type="Pfam" id="PF02518">
    <property type="entry name" value="HATPase_c"/>
    <property type="match status" value="1"/>
</dbReference>
<keyword evidence="12" id="KW-0547">Nucleotide-binding</keyword>
<dbReference type="SUPFAM" id="SSF47384">
    <property type="entry name" value="Homodimeric domain of signal transducing histidine kinase"/>
    <property type="match status" value="1"/>
</dbReference>
<dbReference type="SMART" id="SM00091">
    <property type="entry name" value="PAS"/>
    <property type="match status" value="1"/>
</dbReference>
<dbReference type="Pfam" id="PF08447">
    <property type="entry name" value="PAS_3"/>
    <property type="match status" value="1"/>
</dbReference>
<feature type="domain" description="Histidine kinase" evidence="9">
    <location>
        <begin position="276"/>
        <end position="504"/>
    </location>
</feature>
<keyword evidence="4" id="KW-0597">Phosphoprotein</keyword>
<feature type="compositionally biased region" description="Basic residues" evidence="8">
    <location>
        <begin position="679"/>
        <end position="689"/>
    </location>
</feature>
<evidence type="ECO:0000256" key="2">
    <source>
        <dbReference type="ARBA" id="ARBA00004236"/>
    </source>
</evidence>
<dbReference type="InterPro" id="IPR000700">
    <property type="entry name" value="PAS-assoc_C"/>
</dbReference>
<keyword evidence="12" id="KW-0067">ATP-binding</keyword>
<dbReference type="InterPro" id="IPR003594">
    <property type="entry name" value="HATPase_dom"/>
</dbReference>
<dbReference type="Pfam" id="PF00512">
    <property type="entry name" value="HisKA"/>
    <property type="match status" value="1"/>
</dbReference>
<dbReference type="GO" id="GO:0005524">
    <property type="term" value="F:ATP binding"/>
    <property type="evidence" value="ECO:0007669"/>
    <property type="project" value="UniProtKB-KW"/>
</dbReference>
<protein>
    <recommendedName>
        <fullName evidence="3">histidine kinase</fullName>
        <ecNumber evidence="3">2.7.13.3</ecNumber>
    </recommendedName>
</protein>
<feature type="domain" description="PAC" evidence="11">
    <location>
        <begin position="81"/>
        <end position="133"/>
    </location>
</feature>
<dbReference type="PROSITE" id="PS50109">
    <property type="entry name" value="HIS_KIN"/>
    <property type="match status" value="1"/>
</dbReference>
<evidence type="ECO:0000259" key="10">
    <source>
        <dbReference type="PROSITE" id="PS50112"/>
    </source>
</evidence>
<dbReference type="InterPro" id="IPR005467">
    <property type="entry name" value="His_kinase_dom"/>
</dbReference>
<dbReference type="Proteomes" id="UP001589750">
    <property type="component" value="Unassembled WGS sequence"/>
</dbReference>
<dbReference type="SUPFAM" id="SSF55785">
    <property type="entry name" value="PYP-like sensor domain (PAS domain)"/>
    <property type="match status" value="2"/>
</dbReference>
<feature type="region of interest" description="Disordered" evidence="8">
    <location>
        <begin position="574"/>
        <end position="689"/>
    </location>
</feature>
<comment type="caution">
    <text evidence="12">The sequence shown here is derived from an EMBL/GenBank/DDBJ whole genome shotgun (WGS) entry which is preliminary data.</text>
</comment>
<dbReference type="NCBIfam" id="TIGR00229">
    <property type="entry name" value="sensory_box"/>
    <property type="match status" value="1"/>
</dbReference>
<evidence type="ECO:0000256" key="4">
    <source>
        <dbReference type="ARBA" id="ARBA00022553"/>
    </source>
</evidence>
<feature type="compositionally biased region" description="Pro residues" evidence="8">
    <location>
        <begin position="623"/>
        <end position="645"/>
    </location>
</feature>
<dbReference type="Gene3D" id="3.30.565.10">
    <property type="entry name" value="Histidine kinase-like ATPase, C-terminal domain"/>
    <property type="match status" value="1"/>
</dbReference>
<dbReference type="InterPro" id="IPR035965">
    <property type="entry name" value="PAS-like_dom_sf"/>
</dbReference>
<evidence type="ECO:0000313" key="13">
    <source>
        <dbReference type="Proteomes" id="UP001589750"/>
    </source>
</evidence>
<sequence length="689" mass="74741">MSEPSGAERLWQLTMEHSPVGMTLVSPDGLLLSANRSLCTMLGRTEQELRGSAFQVLTHPDDLAAHQRLFDETIAGSRSSYRITKRCVRADGSTLWGDLSVVLLRDEDGRPLHLIGQINDVSRPREDRERLSEASRVIDRHRRTAEAILDTVDLGMVLIDRDGHYEQWNRRHSDFLELAYPEGHLGQAGQTGHVFAADGVTVLASEDMPTTRAVRGEEFDDYRIWVGDDPTTRRALAVSARAVRDPSGAFTGAVLGYSDITDLMRALRSREEFLALVSHELRTPLTSVLGHLELLTDRDDLPPDVRHQLRVVQRNSHRLQGLVADLLLSASRRDGTVALTRSATDLTGVLRDAVEAAVPTASTCGVELVTDLPAPASEAALEAASEAASLVVDRERMRQVLDNLISNALKYTERGGRVEVRQHVAAAEVEIVVTDTGIGIDSDDLDRVFTPFFRAKGALERAAPGAGLGLGIARSIVAAHGGRIEIGSTPDHGTWVRVLLPRSAPSPDGLPDRDDVDPSLRCGGIGPVDVLLGHRAALDRGGHVGDAGGAGPPVAGRLLPPDREALARLDGPVPAQQHPAEQDERQQEQQEQQLGEGDRGDDEHRDADDHEDDQADRVVAQARPPPRVAQPARQPPPPGHPPAAYPPHLAGRVRDLHGVRVGRRPAAGRRTEKVTPGGRGHRRLLLFGP</sequence>
<keyword evidence="7" id="KW-0902">Two-component regulatory system</keyword>
<evidence type="ECO:0000313" key="12">
    <source>
        <dbReference type="EMBL" id="MFB9312614.1"/>
    </source>
</evidence>
<dbReference type="SMART" id="SM00388">
    <property type="entry name" value="HisKA"/>
    <property type="match status" value="1"/>
</dbReference>
<dbReference type="SMART" id="SM00086">
    <property type="entry name" value="PAC"/>
    <property type="match status" value="2"/>
</dbReference>
<dbReference type="PANTHER" id="PTHR43711:SF1">
    <property type="entry name" value="HISTIDINE KINASE 1"/>
    <property type="match status" value="1"/>
</dbReference>
<dbReference type="InterPro" id="IPR013655">
    <property type="entry name" value="PAS_fold_3"/>
</dbReference>
<dbReference type="CDD" id="cd00082">
    <property type="entry name" value="HisKA"/>
    <property type="match status" value="1"/>
</dbReference>
<dbReference type="PRINTS" id="PR00344">
    <property type="entry name" value="BCTRLSENSOR"/>
</dbReference>
<feature type="domain" description="PAS" evidence="10">
    <location>
        <begin position="7"/>
        <end position="77"/>
    </location>
</feature>
<keyword evidence="13" id="KW-1185">Reference proteome</keyword>
<dbReference type="InterPro" id="IPR036890">
    <property type="entry name" value="HATPase_C_sf"/>
</dbReference>
<dbReference type="InterPro" id="IPR036097">
    <property type="entry name" value="HisK_dim/P_sf"/>
</dbReference>
<accession>A0ABV5K797</accession>
<dbReference type="CDD" id="cd00075">
    <property type="entry name" value="HATPase"/>
    <property type="match status" value="1"/>
</dbReference>
<reference evidence="12 13" key="1">
    <citation type="submission" date="2024-09" db="EMBL/GenBank/DDBJ databases">
        <authorList>
            <person name="Sun Q."/>
            <person name="Mori K."/>
        </authorList>
    </citation>
    <scope>NUCLEOTIDE SEQUENCE [LARGE SCALE GENOMIC DNA]</scope>
    <source>
        <strain evidence="12 13">JCM 9626</strain>
    </source>
</reference>
<dbReference type="RefSeq" id="WP_140007639.1">
    <property type="nucleotide sequence ID" value="NZ_JBHMDG010000007.1"/>
</dbReference>
<dbReference type="InterPro" id="IPR003661">
    <property type="entry name" value="HisK_dim/P_dom"/>
</dbReference>
<keyword evidence="6" id="KW-0418">Kinase</keyword>
<dbReference type="InterPro" id="IPR001610">
    <property type="entry name" value="PAC"/>
</dbReference>
<dbReference type="InterPro" id="IPR050736">
    <property type="entry name" value="Sensor_HK_Regulatory"/>
</dbReference>
<dbReference type="SUPFAM" id="SSF55874">
    <property type="entry name" value="ATPase domain of HSP90 chaperone/DNA topoisomerase II/histidine kinase"/>
    <property type="match status" value="1"/>
</dbReference>
<comment type="subcellular location">
    <subcellularLocation>
        <location evidence="2">Cell membrane</location>
    </subcellularLocation>
</comment>
<keyword evidence="5" id="KW-0808">Transferase</keyword>
<evidence type="ECO:0000256" key="5">
    <source>
        <dbReference type="ARBA" id="ARBA00022679"/>
    </source>
</evidence>
<dbReference type="PROSITE" id="PS50112">
    <property type="entry name" value="PAS"/>
    <property type="match status" value="1"/>
</dbReference>
<dbReference type="CDD" id="cd00130">
    <property type="entry name" value="PAS"/>
    <property type="match status" value="1"/>
</dbReference>
<comment type="catalytic activity">
    <reaction evidence="1">
        <text>ATP + protein L-histidine = ADP + protein N-phospho-L-histidine.</text>
        <dbReference type="EC" id="2.7.13.3"/>
    </reaction>
</comment>
<dbReference type="EMBL" id="JBHMDG010000007">
    <property type="protein sequence ID" value="MFB9312614.1"/>
    <property type="molecule type" value="Genomic_DNA"/>
</dbReference>
<organism evidence="12 13">
    <name type="scientific">Nocardioides plantarum</name>
    <dbReference type="NCBI Taxonomy" id="29299"/>
    <lineage>
        <taxon>Bacteria</taxon>
        <taxon>Bacillati</taxon>
        <taxon>Actinomycetota</taxon>
        <taxon>Actinomycetes</taxon>
        <taxon>Propionibacteriales</taxon>
        <taxon>Nocardioidaceae</taxon>
        <taxon>Nocardioides</taxon>
    </lineage>
</organism>
<dbReference type="SMART" id="SM00387">
    <property type="entry name" value="HATPase_c"/>
    <property type="match status" value="1"/>
</dbReference>